<dbReference type="Proteomes" id="UP001150569">
    <property type="component" value="Unassembled WGS sequence"/>
</dbReference>
<dbReference type="EMBL" id="JANBPT010002225">
    <property type="protein sequence ID" value="KAJ1903236.1"/>
    <property type="molecule type" value="Genomic_DNA"/>
</dbReference>
<comment type="caution">
    <text evidence="1">The sequence shown here is derived from an EMBL/GenBank/DDBJ whole genome shotgun (WGS) entry which is preliminary data.</text>
</comment>
<proteinExistence type="predicted"/>
<gene>
    <name evidence="1" type="ORF">IWQ60_012608</name>
</gene>
<organism evidence="1 2">
    <name type="scientific">Tieghemiomyces parasiticus</name>
    <dbReference type="NCBI Taxonomy" id="78921"/>
    <lineage>
        <taxon>Eukaryota</taxon>
        <taxon>Fungi</taxon>
        <taxon>Fungi incertae sedis</taxon>
        <taxon>Zoopagomycota</taxon>
        <taxon>Kickxellomycotina</taxon>
        <taxon>Dimargaritomycetes</taxon>
        <taxon>Dimargaritales</taxon>
        <taxon>Dimargaritaceae</taxon>
        <taxon>Tieghemiomyces</taxon>
    </lineage>
</organism>
<protein>
    <submittedName>
        <fullName evidence="1">Uncharacterized protein</fullName>
    </submittedName>
</protein>
<accession>A0A9W7ZLG8</accession>
<keyword evidence="2" id="KW-1185">Reference proteome</keyword>
<evidence type="ECO:0000313" key="2">
    <source>
        <dbReference type="Proteomes" id="UP001150569"/>
    </source>
</evidence>
<reference evidence="1" key="1">
    <citation type="submission" date="2022-07" db="EMBL/GenBank/DDBJ databases">
        <title>Phylogenomic reconstructions and comparative analyses of Kickxellomycotina fungi.</title>
        <authorList>
            <person name="Reynolds N.K."/>
            <person name="Stajich J.E."/>
            <person name="Barry K."/>
            <person name="Grigoriev I.V."/>
            <person name="Crous P."/>
            <person name="Smith M.E."/>
        </authorList>
    </citation>
    <scope>NUCLEOTIDE SEQUENCE</scope>
    <source>
        <strain evidence="1">RSA 861</strain>
    </source>
</reference>
<sequence>MLHGASMAEAVRLMNMGGLHGVDPRMLAQQAMFHANTIYSNPSMYMGGMGGGYGMGVGYGMGHAY</sequence>
<evidence type="ECO:0000313" key="1">
    <source>
        <dbReference type="EMBL" id="KAJ1903236.1"/>
    </source>
</evidence>
<name>A0A9W7ZLG8_9FUNG</name>
<dbReference type="AlphaFoldDB" id="A0A9W7ZLG8"/>